<keyword evidence="3" id="KW-1185">Reference proteome</keyword>
<name>A0A873WND6_9CAUD</name>
<organism evidence="2 3">
    <name type="scientific">Klebsiella phage Miami</name>
    <dbReference type="NCBI Taxonomy" id="2767581"/>
    <lineage>
        <taxon>Viruses</taxon>
        <taxon>Duplodnaviria</taxon>
        <taxon>Heunggongvirae</taxon>
        <taxon>Uroviricota</taxon>
        <taxon>Caudoviricetes</taxon>
        <taxon>Chimalliviridae</taxon>
        <taxon>Miamivirus</taxon>
        <taxon>Miamivirus miami</taxon>
    </lineage>
</organism>
<evidence type="ECO:0000313" key="3">
    <source>
        <dbReference type="Proteomes" id="UP000662782"/>
    </source>
</evidence>
<evidence type="ECO:0000313" key="2">
    <source>
        <dbReference type="EMBL" id="QPB09181.1"/>
    </source>
</evidence>
<accession>A0A873WND6</accession>
<feature type="region of interest" description="Disordered" evidence="1">
    <location>
        <begin position="150"/>
        <end position="176"/>
    </location>
</feature>
<protein>
    <submittedName>
        <fullName evidence="2">Uncharacterized protein</fullName>
    </submittedName>
</protein>
<proteinExistence type="predicted"/>
<sequence>MNINQLPENHHVISSMVNPFDANEELFFVTHARVNTYLDLDVWFCDMGTGDMRVVEPYGKVSDVRLHDYMERHVANNSDQFLYPTVIAPLSLQDTVLKVEGILGGDKLNPFPLSGSGADPMTGWYTDPHGVKRNIRKLPDIFDLLKDEQQENTHPLESTNTSKSLHRPSPEEISAGATKEYEARKAALKELLETGGEIKAIPKIVHYTKLVSYDEKAHIPTPRKGKLKKPNHNLNAIMGLLARTKK</sequence>
<gene>
    <name evidence="2" type="ORF">CPT_Miami_086</name>
</gene>
<evidence type="ECO:0000256" key="1">
    <source>
        <dbReference type="SAM" id="MobiDB-lite"/>
    </source>
</evidence>
<dbReference type="Proteomes" id="UP000662782">
    <property type="component" value="Segment"/>
</dbReference>
<reference evidence="2 3" key="1">
    <citation type="submission" date="2020-07" db="EMBL/GenBank/DDBJ databases">
        <title>Complete genome sequence of Klebsiella pneumoniae phage Miami.</title>
        <authorList>
            <person name="Mora D.A."/>
            <person name="Lessor L."/>
            <person name="Gill J."/>
            <person name="Liu M."/>
        </authorList>
    </citation>
    <scope>NUCLEOTIDE SEQUENCE [LARGE SCALE GENOMIC DNA]</scope>
</reference>
<dbReference type="EMBL" id="MT701590">
    <property type="protein sequence ID" value="QPB09181.1"/>
    <property type="molecule type" value="Genomic_DNA"/>
</dbReference>
<feature type="compositionally biased region" description="Polar residues" evidence="1">
    <location>
        <begin position="152"/>
        <end position="163"/>
    </location>
</feature>